<dbReference type="Pfam" id="PF13499">
    <property type="entry name" value="EF-hand_7"/>
    <property type="match status" value="1"/>
</dbReference>
<dbReference type="STRING" id="158441.A0A226E5X2"/>
<protein>
    <recommendedName>
        <fullName evidence="11">Reticulocalbin-3</fullName>
    </recommendedName>
</protein>
<comment type="caution">
    <text evidence="14">The sequence shown here is derived from an EMBL/GenBank/DDBJ whole genome shotgun (WGS) entry which is preliminary data.</text>
</comment>
<organism evidence="14 15">
    <name type="scientific">Folsomia candida</name>
    <name type="common">Springtail</name>
    <dbReference type="NCBI Taxonomy" id="158441"/>
    <lineage>
        <taxon>Eukaryota</taxon>
        <taxon>Metazoa</taxon>
        <taxon>Ecdysozoa</taxon>
        <taxon>Arthropoda</taxon>
        <taxon>Hexapoda</taxon>
        <taxon>Collembola</taxon>
        <taxon>Entomobryomorpha</taxon>
        <taxon>Isotomoidea</taxon>
        <taxon>Isotomidae</taxon>
        <taxon>Proisotominae</taxon>
        <taxon>Folsomia</taxon>
    </lineage>
</organism>
<keyword evidence="15" id="KW-1185">Reference proteome</keyword>
<keyword evidence="7" id="KW-0325">Glycoprotein</keyword>
<evidence type="ECO:0000313" key="15">
    <source>
        <dbReference type="Proteomes" id="UP000198287"/>
    </source>
</evidence>
<dbReference type="GO" id="GO:0005788">
    <property type="term" value="C:endoplasmic reticulum lumen"/>
    <property type="evidence" value="ECO:0007669"/>
    <property type="project" value="UniProtKB-SubCell"/>
</dbReference>
<sequence>MTDPILGVRMSHRLLTLAFLITFCAAFALPNKDGSRVFEKTLSEQDHFIEGEHNSAYDHEAFLGDEAQQFDDLSPQESRRRLGLIFDKIDTDKDGKIDADELKRWIQWTQRRFIVKDAETQWRIHNPDGKDKINWTEYRRANYGFLDGEPEGTEDRKTYMKMMQRDRRRWVIADTDADDHLTQEEFTHFIHPEDVSHMQDVVVLETVEDIDKDGDGKISLYEYIRDLYRGESGEGEPSWVENERESFRTYRDKNKDGYLDSEEVKQWIMPDDYDHAGAETNHLIHASDSDADGKLTKDEVLDKYDVFVGSQATDFGEALVKHEEF</sequence>
<dbReference type="InterPro" id="IPR002048">
    <property type="entry name" value="EF_hand_dom"/>
</dbReference>
<keyword evidence="2" id="KW-0479">Metal-binding</keyword>
<dbReference type="AlphaFoldDB" id="A0A226E5X2"/>
<evidence type="ECO:0000256" key="1">
    <source>
        <dbReference type="ARBA" id="ARBA00004319"/>
    </source>
</evidence>
<dbReference type="PROSITE" id="PS50222">
    <property type="entry name" value="EF_HAND_2"/>
    <property type="match status" value="3"/>
</dbReference>
<dbReference type="PANTHER" id="PTHR10827:SF52">
    <property type="entry name" value="IP16409P"/>
    <property type="match status" value="1"/>
</dbReference>
<evidence type="ECO:0000256" key="9">
    <source>
        <dbReference type="ARBA" id="ARBA00056975"/>
    </source>
</evidence>
<dbReference type="InterPro" id="IPR011992">
    <property type="entry name" value="EF-hand-dom_pair"/>
</dbReference>
<dbReference type="SUPFAM" id="SSF47473">
    <property type="entry name" value="EF-hand"/>
    <property type="match status" value="2"/>
</dbReference>
<dbReference type="EMBL" id="LNIX01000006">
    <property type="protein sequence ID" value="OXA53055.1"/>
    <property type="molecule type" value="Genomic_DNA"/>
</dbReference>
<feature type="domain" description="EF-hand" evidence="13">
    <location>
        <begin position="198"/>
        <end position="233"/>
    </location>
</feature>
<evidence type="ECO:0000256" key="5">
    <source>
        <dbReference type="ARBA" id="ARBA00022824"/>
    </source>
</evidence>
<evidence type="ECO:0000256" key="12">
    <source>
        <dbReference type="SAM" id="SignalP"/>
    </source>
</evidence>
<evidence type="ECO:0000256" key="2">
    <source>
        <dbReference type="ARBA" id="ARBA00022723"/>
    </source>
</evidence>
<evidence type="ECO:0000313" key="14">
    <source>
        <dbReference type="EMBL" id="OXA53055.1"/>
    </source>
</evidence>
<gene>
    <name evidence="14" type="ORF">Fcan01_12376</name>
</gene>
<feature type="signal peptide" evidence="12">
    <location>
        <begin position="1"/>
        <end position="26"/>
    </location>
</feature>
<evidence type="ECO:0000259" key="13">
    <source>
        <dbReference type="PROSITE" id="PS50222"/>
    </source>
</evidence>
<feature type="domain" description="EF-hand" evidence="13">
    <location>
        <begin position="77"/>
        <end position="112"/>
    </location>
</feature>
<dbReference type="Pfam" id="PF13202">
    <property type="entry name" value="EF-hand_5"/>
    <property type="match status" value="2"/>
</dbReference>
<dbReference type="SMART" id="SM00054">
    <property type="entry name" value="EFh"/>
    <property type="match status" value="4"/>
</dbReference>
<name>A0A226E5X2_FOLCA</name>
<evidence type="ECO:0000256" key="10">
    <source>
        <dbReference type="ARBA" id="ARBA00063143"/>
    </source>
</evidence>
<dbReference type="PROSITE" id="PS00018">
    <property type="entry name" value="EF_HAND_1"/>
    <property type="match status" value="5"/>
</dbReference>
<keyword evidence="3 12" id="KW-0732">Signal</keyword>
<dbReference type="GO" id="GO:0015031">
    <property type="term" value="P:protein transport"/>
    <property type="evidence" value="ECO:0007669"/>
    <property type="project" value="UniProtKB-ARBA"/>
</dbReference>
<accession>A0A226E5X2</accession>
<dbReference type="PANTHER" id="PTHR10827">
    <property type="entry name" value="RETICULOCALBIN"/>
    <property type="match status" value="1"/>
</dbReference>
<dbReference type="GO" id="GO:0005509">
    <property type="term" value="F:calcium ion binding"/>
    <property type="evidence" value="ECO:0007669"/>
    <property type="project" value="InterPro"/>
</dbReference>
<comment type="subunit">
    <text evidence="10">Interacts with PCSK6 (immature form including the propeptide); probably involved in the maturation and the secretion of PCSK6.</text>
</comment>
<feature type="chain" id="PRO_5012195112" description="Reticulocalbin-3" evidence="12">
    <location>
        <begin position="27"/>
        <end position="325"/>
    </location>
</feature>
<dbReference type="FunFam" id="1.10.238.10:FF:000104">
    <property type="entry name" value="calumenin isoform X1"/>
    <property type="match status" value="1"/>
</dbReference>
<evidence type="ECO:0000256" key="11">
    <source>
        <dbReference type="ARBA" id="ARBA00072696"/>
    </source>
</evidence>
<dbReference type="OrthoDB" id="293868at2759"/>
<keyword evidence="5" id="KW-0256">Endoplasmic reticulum</keyword>
<proteinExistence type="predicted"/>
<dbReference type="CDD" id="cd16226">
    <property type="entry name" value="EFh_CREC_Calumenin_like"/>
    <property type="match status" value="1"/>
</dbReference>
<dbReference type="InterPro" id="IPR018247">
    <property type="entry name" value="EF_Hand_1_Ca_BS"/>
</dbReference>
<evidence type="ECO:0000256" key="4">
    <source>
        <dbReference type="ARBA" id="ARBA00022737"/>
    </source>
</evidence>
<evidence type="ECO:0000256" key="8">
    <source>
        <dbReference type="ARBA" id="ARBA00023186"/>
    </source>
</evidence>
<comment type="subcellular location">
    <subcellularLocation>
        <location evidence="1">Endoplasmic reticulum lumen</location>
    </subcellularLocation>
</comment>
<evidence type="ECO:0000256" key="7">
    <source>
        <dbReference type="ARBA" id="ARBA00023180"/>
    </source>
</evidence>
<keyword evidence="8" id="KW-0143">Chaperone</keyword>
<dbReference type="Gene3D" id="1.10.238.10">
    <property type="entry name" value="EF-hand"/>
    <property type="match status" value="2"/>
</dbReference>
<dbReference type="Proteomes" id="UP000198287">
    <property type="component" value="Unassembled WGS sequence"/>
</dbReference>
<feature type="domain" description="EF-hand" evidence="13">
    <location>
        <begin position="252"/>
        <end position="274"/>
    </location>
</feature>
<keyword evidence="4" id="KW-0677">Repeat</keyword>
<comment type="function">
    <text evidence="9">Probable molecular chaperone assisting protein biosynthesis and transport in the endoplasmic reticulum. Required for the proper biosynthesis and transport of pulmonary surfactant-associated protein A/SP-A, pulmonary surfactant-associated protein D/SP-D and the lipid transporter ABCA3. By regulating both the proper expression and the degradation through the endoplasmic reticulum-associated protein degradation pathway of these proteins plays a crucial role in pulmonary surfactant homeostasis. Has an anti-fibrotic activity by negatively regulating the secretion of type I and type III collagens. This calcium-binding protein also transiently associates with immature PCSK6 and regulates its secretion.</text>
</comment>
<reference evidence="14 15" key="1">
    <citation type="submission" date="2015-12" db="EMBL/GenBank/DDBJ databases">
        <title>The genome of Folsomia candida.</title>
        <authorList>
            <person name="Faddeeva A."/>
            <person name="Derks M.F."/>
            <person name="Anvar Y."/>
            <person name="Smit S."/>
            <person name="Van Straalen N."/>
            <person name="Roelofs D."/>
        </authorList>
    </citation>
    <scope>NUCLEOTIDE SEQUENCE [LARGE SCALE GENOMIC DNA]</scope>
    <source>
        <strain evidence="14 15">VU population</strain>
        <tissue evidence="14">Whole body</tissue>
    </source>
</reference>
<evidence type="ECO:0000256" key="6">
    <source>
        <dbReference type="ARBA" id="ARBA00022837"/>
    </source>
</evidence>
<dbReference type="OMA" id="FEADVDH"/>
<dbReference type="FunFam" id="1.10.238.10:FF:000090">
    <property type="entry name" value="calumenin isoform X2"/>
    <property type="match status" value="1"/>
</dbReference>
<evidence type="ECO:0000256" key="3">
    <source>
        <dbReference type="ARBA" id="ARBA00022729"/>
    </source>
</evidence>
<keyword evidence="6" id="KW-0106">Calcium</keyword>